<gene>
    <name evidence="2" type="ORF">LCGC14_2894140</name>
</gene>
<sequence>MTLFNRRQAIATLGAATAVGLAAPALAQNRKITVGALRFTSHAGSFVAFERDYFKEAGLDVELRFFEAAQPMAVAIASGDVDYAVTAISGGLVSLALVGGLGMWGYQLLVRDVAGVPVVQALAGPMRIAPEDPGGERAAHQGLAVNEIASLGTPSGPAERVALAPAPAELRDEDLPLPSLLADEDDTDDAAAFDMAQTADADILI</sequence>
<name>A0A0F8XWR4_9ZZZZ</name>
<dbReference type="Pfam" id="PF09084">
    <property type="entry name" value="NMT1"/>
    <property type="match status" value="1"/>
</dbReference>
<dbReference type="PROSITE" id="PS51318">
    <property type="entry name" value="TAT"/>
    <property type="match status" value="1"/>
</dbReference>
<proteinExistence type="predicted"/>
<organism evidence="2">
    <name type="scientific">marine sediment metagenome</name>
    <dbReference type="NCBI Taxonomy" id="412755"/>
    <lineage>
        <taxon>unclassified sequences</taxon>
        <taxon>metagenomes</taxon>
        <taxon>ecological metagenomes</taxon>
    </lineage>
</organism>
<dbReference type="InterPro" id="IPR015168">
    <property type="entry name" value="SsuA/THI5"/>
</dbReference>
<feature type="domain" description="SsuA/THI5-like" evidence="1">
    <location>
        <begin position="40"/>
        <end position="87"/>
    </location>
</feature>
<evidence type="ECO:0000313" key="2">
    <source>
        <dbReference type="EMBL" id="KKK73408.1"/>
    </source>
</evidence>
<dbReference type="EMBL" id="LAZR01056798">
    <property type="protein sequence ID" value="KKK73408.1"/>
    <property type="molecule type" value="Genomic_DNA"/>
</dbReference>
<reference evidence="2" key="1">
    <citation type="journal article" date="2015" name="Nature">
        <title>Complex archaea that bridge the gap between prokaryotes and eukaryotes.</title>
        <authorList>
            <person name="Spang A."/>
            <person name="Saw J.H."/>
            <person name="Jorgensen S.L."/>
            <person name="Zaremba-Niedzwiedzka K."/>
            <person name="Martijn J."/>
            <person name="Lind A.E."/>
            <person name="van Eijk R."/>
            <person name="Schleper C."/>
            <person name="Guy L."/>
            <person name="Ettema T.J."/>
        </authorList>
    </citation>
    <scope>NUCLEOTIDE SEQUENCE</scope>
</reference>
<protein>
    <recommendedName>
        <fullName evidence="1">SsuA/THI5-like domain-containing protein</fullName>
    </recommendedName>
</protein>
<dbReference type="Gene3D" id="3.40.190.10">
    <property type="entry name" value="Periplasmic binding protein-like II"/>
    <property type="match status" value="1"/>
</dbReference>
<dbReference type="AlphaFoldDB" id="A0A0F8XWR4"/>
<accession>A0A0F8XWR4</accession>
<dbReference type="InterPro" id="IPR006311">
    <property type="entry name" value="TAT_signal"/>
</dbReference>
<comment type="caution">
    <text evidence="2">The sequence shown here is derived from an EMBL/GenBank/DDBJ whole genome shotgun (WGS) entry which is preliminary data.</text>
</comment>
<feature type="non-terminal residue" evidence="2">
    <location>
        <position position="205"/>
    </location>
</feature>
<evidence type="ECO:0000259" key="1">
    <source>
        <dbReference type="Pfam" id="PF09084"/>
    </source>
</evidence>
<dbReference type="SUPFAM" id="SSF53850">
    <property type="entry name" value="Periplasmic binding protein-like II"/>
    <property type="match status" value="1"/>
</dbReference>